<evidence type="ECO:0000256" key="4">
    <source>
        <dbReference type="ARBA" id="ARBA00022475"/>
    </source>
</evidence>
<evidence type="ECO:0000256" key="5">
    <source>
        <dbReference type="ARBA" id="ARBA00022481"/>
    </source>
</evidence>
<dbReference type="SUPFAM" id="SSF54523">
    <property type="entry name" value="Pili subunits"/>
    <property type="match status" value="1"/>
</dbReference>
<organism evidence="11 12">
    <name type="scientific">Tectimicrobiota bacterium</name>
    <dbReference type="NCBI Taxonomy" id="2528274"/>
    <lineage>
        <taxon>Bacteria</taxon>
        <taxon>Pseudomonadati</taxon>
        <taxon>Nitrospinota/Tectimicrobiota group</taxon>
        <taxon>Candidatus Tectimicrobiota</taxon>
    </lineage>
</organism>
<comment type="subcellular location">
    <subcellularLocation>
        <location evidence="1">Cell inner membrane</location>
        <topology evidence="1">Single-pass membrane protein</topology>
    </subcellularLocation>
</comment>
<keyword evidence="6" id="KW-0997">Cell inner membrane</keyword>
<accession>A0A937W4J8</accession>
<dbReference type="Proteomes" id="UP000712673">
    <property type="component" value="Unassembled WGS sequence"/>
</dbReference>
<keyword evidence="8 10" id="KW-1133">Transmembrane helix</keyword>
<evidence type="ECO:0000256" key="6">
    <source>
        <dbReference type="ARBA" id="ARBA00022519"/>
    </source>
</evidence>
<dbReference type="InterPro" id="IPR012902">
    <property type="entry name" value="N_methyl_site"/>
</dbReference>
<dbReference type="NCBIfam" id="TIGR02532">
    <property type="entry name" value="IV_pilin_GFxxxE"/>
    <property type="match status" value="1"/>
</dbReference>
<gene>
    <name evidence="11" type="ORF">FJZ47_14870</name>
</gene>
<evidence type="ECO:0000256" key="8">
    <source>
        <dbReference type="ARBA" id="ARBA00022989"/>
    </source>
</evidence>
<evidence type="ECO:0000313" key="12">
    <source>
        <dbReference type="Proteomes" id="UP000712673"/>
    </source>
</evidence>
<dbReference type="Pfam" id="PF11612">
    <property type="entry name" value="T2SSJ"/>
    <property type="match status" value="1"/>
</dbReference>
<evidence type="ECO:0000256" key="1">
    <source>
        <dbReference type="ARBA" id="ARBA00004377"/>
    </source>
</evidence>
<dbReference type="EMBL" id="VGLS01000471">
    <property type="protein sequence ID" value="MBM3225067.1"/>
    <property type="molecule type" value="Genomic_DNA"/>
</dbReference>
<dbReference type="InterPro" id="IPR010055">
    <property type="entry name" value="T2SS_protein-GspJ"/>
</dbReference>
<keyword evidence="9 10" id="KW-0472">Membrane</keyword>
<dbReference type="GO" id="GO:0015628">
    <property type="term" value="P:protein secretion by the type II secretion system"/>
    <property type="evidence" value="ECO:0007669"/>
    <property type="project" value="InterPro"/>
</dbReference>
<dbReference type="PANTHER" id="PTHR39583">
    <property type="entry name" value="TYPE II SECRETION SYSTEM PROTEIN J-RELATED"/>
    <property type="match status" value="1"/>
</dbReference>
<dbReference type="InterPro" id="IPR051621">
    <property type="entry name" value="T2SS_protein_J"/>
</dbReference>
<evidence type="ECO:0000256" key="7">
    <source>
        <dbReference type="ARBA" id="ARBA00022692"/>
    </source>
</evidence>
<dbReference type="PANTHER" id="PTHR39583:SF2">
    <property type="entry name" value="TYPE II SECRETION SYSTEM PROTEIN J"/>
    <property type="match status" value="1"/>
</dbReference>
<evidence type="ECO:0000256" key="10">
    <source>
        <dbReference type="SAM" id="Phobius"/>
    </source>
</evidence>
<comment type="similarity">
    <text evidence="2">Belongs to the GSP J family.</text>
</comment>
<keyword evidence="5" id="KW-0488">Methylation</keyword>
<proteinExistence type="inferred from homology"/>
<dbReference type="Gene3D" id="2.10.70.20">
    <property type="entry name" value="gspk-gspi-gspj complex like domains"/>
    <property type="match status" value="1"/>
</dbReference>
<dbReference type="GO" id="GO:0005886">
    <property type="term" value="C:plasma membrane"/>
    <property type="evidence" value="ECO:0007669"/>
    <property type="project" value="UniProtKB-SubCell"/>
</dbReference>
<reference evidence="11" key="1">
    <citation type="submission" date="2019-03" db="EMBL/GenBank/DDBJ databases">
        <title>Lake Tanganyika Metagenome-Assembled Genomes (MAGs).</title>
        <authorList>
            <person name="Tran P."/>
        </authorList>
    </citation>
    <scope>NUCLEOTIDE SEQUENCE</scope>
    <source>
        <strain evidence="11">K_DeepCast_65m_m2_066</strain>
    </source>
</reference>
<evidence type="ECO:0000256" key="3">
    <source>
        <dbReference type="ARBA" id="ARBA00021539"/>
    </source>
</evidence>
<keyword evidence="4" id="KW-1003">Cell membrane</keyword>
<dbReference type="InterPro" id="IPR045584">
    <property type="entry name" value="Pilin-like"/>
</dbReference>
<dbReference type="AlphaFoldDB" id="A0A937W4J8"/>
<dbReference type="GO" id="GO:0015627">
    <property type="term" value="C:type II protein secretion system complex"/>
    <property type="evidence" value="ECO:0007669"/>
    <property type="project" value="InterPro"/>
</dbReference>
<dbReference type="Pfam" id="PF07963">
    <property type="entry name" value="N_methyl"/>
    <property type="match status" value="1"/>
</dbReference>
<sequence>MQRLVGTSRGLTIIEMMAAMAISTMLLGGAWQLLQEGMQSYQRGLENVRMTQSARTIMRLVTQDIQRAMAARVPYGIRSAESPASAVPPESRQAERLSLTVVAASPAQTGSPAGGEAAQVAYVLQTGPEHRAPALQRLASGIHPQRAARMMAAYEHVQSFDIRYLDGQQWHNAWQRPEPPQAVELTLVLQSRGAQVRTARFTALVTAE</sequence>
<protein>
    <recommendedName>
        <fullName evidence="3">Type II secretion system protein J</fullName>
    </recommendedName>
</protein>
<evidence type="ECO:0000313" key="11">
    <source>
        <dbReference type="EMBL" id="MBM3225067.1"/>
    </source>
</evidence>
<name>A0A937W4J8_UNCTE</name>
<keyword evidence="7 10" id="KW-0812">Transmembrane</keyword>
<comment type="caution">
    <text evidence="11">The sequence shown here is derived from an EMBL/GenBank/DDBJ whole genome shotgun (WGS) entry which is preliminary data.</text>
</comment>
<feature type="transmembrane region" description="Helical" evidence="10">
    <location>
        <begin position="12"/>
        <end position="34"/>
    </location>
</feature>
<evidence type="ECO:0000256" key="9">
    <source>
        <dbReference type="ARBA" id="ARBA00023136"/>
    </source>
</evidence>
<evidence type="ECO:0000256" key="2">
    <source>
        <dbReference type="ARBA" id="ARBA00011084"/>
    </source>
</evidence>